<dbReference type="RefSeq" id="WP_075664472.1">
    <property type="nucleotide sequence ID" value="NZ_CP009247.1"/>
</dbReference>
<dbReference type="EMBL" id="CP009247">
    <property type="protein sequence ID" value="APT89479.1"/>
    <property type="molecule type" value="Genomic_DNA"/>
</dbReference>
<dbReference type="Proteomes" id="UP000185434">
    <property type="component" value="Chromosome"/>
</dbReference>
<dbReference type="InterPro" id="IPR024747">
    <property type="entry name" value="Pyridox_Oxase-rel"/>
</dbReference>
<proteinExistence type="predicted"/>
<name>A0A1L7CUF6_9CORY</name>
<reference evidence="1 2" key="1">
    <citation type="submission" date="2014-08" db="EMBL/GenBank/DDBJ databases">
        <title>Complete genome sequence of Corynebacterium frankenforstense ST18(T) (=DSM 45800(T)), isolated from raw cow milk.</title>
        <authorList>
            <person name="Ruckert C."/>
            <person name="Albersmeier A."/>
            <person name="Winkler A."/>
            <person name="Lipski A."/>
            <person name="Kalinowski J."/>
        </authorList>
    </citation>
    <scope>NUCLEOTIDE SEQUENCE [LARGE SCALE GENOMIC DNA]</scope>
    <source>
        <strain evidence="1 2">ST18</strain>
    </source>
</reference>
<dbReference type="InterPro" id="IPR012349">
    <property type="entry name" value="Split_barrel_FMN-bd"/>
</dbReference>
<dbReference type="STRING" id="1437875.CFRA_09730"/>
<sequence>MSNYDSTEGVVQYLDESESREKLASAQLGRVVVRRSDDMDIFPVNFVIDDRGDIYFRSAEGNKLFTINLNHDVLFEVDNVDKEANRAWSVVVRGNAELLQHADEIEYADSLNVRPWLPTLKYNYVKITASEFSGRAFELGEEPDGYGWDGRG</sequence>
<accession>A0A1L7CUF6</accession>
<dbReference type="OrthoDB" id="7062584at2"/>
<evidence type="ECO:0000313" key="1">
    <source>
        <dbReference type="EMBL" id="APT89479.1"/>
    </source>
</evidence>
<keyword evidence="2" id="KW-1185">Reference proteome</keyword>
<dbReference type="Gene3D" id="2.30.110.10">
    <property type="entry name" value="Electron Transport, Fmn-binding Protein, Chain A"/>
    <property type="match status" value="1"/>
</dbReference>
<protein>
    <submittedName>
        <fullName evidence="1">Pyridoxamine 5-phosphate oxidase</fullName>
    </submittedName>
</protein>
<gene>
    <name evidence="1" type="ORF">CFRA_09730</name>
</gene>
<dbReference type="KEGG" id="cfk:CFRA_09730"/>
<dbReference type="AlphaFoldDB" id="A0A1L7CUF6"/>
<dbReference type="Pfam" id="PF12900">
    <property type="entry name" value="Pyridox_ox_2"/>
    <property type="match status" value="1"/>
</dbReference>
<dbReference type="SUPFAM" id="SSF50475">
    <property type="entry name" value="FMN-binding split barrel"/>
    <property type="match status" value="1"/>
</dbReference>
<organism evidence="1 2">
    <name type="scientific">Corynebacterium frankenforstense DSM 45800</name>
    <dbReference type="NCBI Taxonomy" id="1437875"/>
    <lineage>
        <taxon>Bacteria</taxon>
        <taxon>Bacillati</taxon>
        <taxon>Actinomycetota</taxon>
        <taxon>Actinomycetes</taxon>
        <taxon>Mycobacteriales</taxon>
        <taxon>Corynebacteriaceae</taxon>
        <taxon>Corynebacterium</taxon>
    </lineage>
</organism>
<evidence type="ECO:0000313" key="2">
    <source>
        <dbReference type="Proteomes" id="UP000185434"/>
    </source>
</evidence>